<dbReference type="AlphaFoldDB" id="A0A9N9CBW2"/>
<proteinExistence type="predicted"/>
<name>A0A9N9CBW2_9GLOM</name>
<protein>
    <submittedName>
        <fullName evidence="1">3919_t:CDS:1</fullName>
    </submittedName>
</protein>
<reference evidence="1" key="1">
    <citation type="submission" date="2021-06" db="EMBL/GenBank/DDBJ databases">
        <authorList>
            <person name="Kallberg Y."/>
            <person name="Tangrot J."/>
            <person name="Rosling A."/>
        </authorList>
    </citation>
    <scope>NUCLEOTIDE SEQUENCE</scope>
    <source>
        <strain evidence="1">FL130A</strain>
    </source>
</reference>
<comment type="caution">
    <text evidence="1">The sequence shown here is derived from an EMBL/GenBank/DDBJ whole genome shotgun (WGS) entry which is preliminary data.</text>
</comment>
<gene>
    <name evidence="1" type="ORF">ALEPTO_LOCUS8004</name>
</gene>
<dbReference type="Proteomes" id="UP000789508">
    <property type="component" value="Unassembled WGS sequence"/>
</dbReference>
<evidence type="ECO:0000313" key="1">
    <source>
        <dbReference type="EMBL" id="CAG8597867.1"/>
    </source>
</evidence>
<accession>A0A9N9CBW2</accession>
<evidence type="ECO:0000313" key="2">
    <source>
        <dbReference type="Proteomes" id="UP000789508"/>
    </source>
</evidence>
<keyword evidence="2" id="KW-1185">Reference proteome</keyword>
<dbReference type="OrthoDB" id="2443938at2759"/>
<dbReference type="EMBL" id="CAJVPS010004014">
    <property type="protein sequence ID" value="CAG8597867.1"/>
    <property type="molecule type" value="Genomic_DNA"/>
</dbReference>
<sequence>MTKYVTKSELPDVFQITEQDIYQNNVIARRLGSMEQMMLLLGKHICHSSIDVLYLPTNPPETRSHTVLPIYMINNNESNPYWSDMIEKYFARPTTPEFNQLTYPDYWKCYKVIQTKNILKYCNTLVDQNN</sequence>
<organism evidence="1 2">
    <name type="scientific">Ambispora leptoticha</name>
    <dbReference type="NCBI Taxonomy" id="144679"/>
    <lineage>
        <taxon>Eukaryota</taxon>
        <taxon>Fungi</taxon>
        <taxon>Fungi incertae sedis</taxon>
        <taxon>Mucoromycota</taxon>
        <taxon>Glomeromycotina</taxon>
        <taxon>Glomeromycetes</taxon>
        <taxon>Archaeosporales</taxon>
        <taxon>Ambisporaceae</taxon>
        <taxon>Ambispora</taxon>
    </lineage>
</organism>